<dbReference type="InterPro" id="IPR016032">
    <property type="entry name" value="Sig_transdc_resp-reg_C-effctor"/>
</dbReference>
<reference evidence="3 4" key="1">
    <citation type="submission" date="2019-10" db="EMBL/GenBank/DDBJ databases">
        <title>Complete genome sequencing of drug resistant plasmids in Kluyvera intermedia.</title>
        <authorList>
            <person name="Ke C."/>
            <person name="Jian S."/>
        </authorList>
    </citation>
    <scope>NUCLEOTIDE SEQUENCE [LARGE SCALE GENOMIC DNA]</scope>
    <source>
        <strain evidence="3 4">N2-1</strain>
    </source>
</reference>
<dbReference type="EMBL" id="CP045845">
    <property type="protein sequence ID" value="QGH29962.1"/>
    <property type="molecule type" value="Genomic_DNA"/>
</dbReference>
<sequence length="185" mass="21592">MLPVRTGNIDFWVDDSFLQLGLERTINKSSVLDPNIRLVFFTIDQYSQVKKQRYNSSAHRLILLTEGHMYNFLDDAGIYRMQKKSSFSEMEKVIVNATQRHDKAPKADLQTVVLSERDKTLLNYFCEGKKVNEIAELMQLHFKTIYLIRKNLISKLGCSGVIDFLHTLRKDVFKTWLMQTPTQIN</sequence>
<dbReference type="PROSITE" id="PS00622">
    <property type="entry name" value="HTH_LUXR_1"/>
    <property type="match status" value="1"/>
</dbReference>
<dbReference type="GeneID" id="91972730"/>
<evidence type="ECO:0000259" key="2">
    <source>
        <dbReference type="PROSITE" id="PS00622"/>
    </source>
</evidence>
<keyword evidence="1" id="KW-0238">DNA-binding</keyword>
<dbReference type="SUPFAM" id="SSF46894">
    <property type="entry name" value="C-terminal effector domain of the bipartite response regulators"/>
    <property type="match status" value="1"/>
</dbReference>
<dbReference type="PRINTS" id="PR00038">
    <property type="entry name" value="HTHLUXR"/>
</dbReference>
<protein>
    <submittedName>
        <fullName evidence="3">LuxR family transcriptional regulator</fullName>
    </submittedName>
</protein>
<accession>A0ABX6DRC8</accession>
<evidence type="ECO:0000256" key="1">
    <source>
        <dbReference type="ARBA" id="ARBA00023125"/>
    </source>
</evidence>
<gene>
    <name evidence="3" type="ORF">GHC21_09975</name>
</gene>
<proteinExistence type="predicted"/>
<dbReference type="SMART" id="SM00421">
    <property type="entry name" value="HTH_LUXR"/>
    <property type="match status" value="1"/>
</dbReference>
<dbReference type="Proteomes" id="UP000344450">
    <property type="component" value="Chromosome"/>
</dbReference>
<dbReference type="Pfam" id="PF00196">
    <property type="entry name" value="GerE"/>
    <property type="match status" value="1"/>
</dbReference>
<dbReference type="InterPro" id="IPR036388">
    <property type="entry name" value="WH-like_DNA-bd_sf"/>
</dbReference>
<dbReference type="InterPro" id="IPR000792">
    <property type="entry name" value="Tscrpt_reg_LuxR_C"/>
</dbReference>
<dbReference type="RefSeq" id="WP_062779125.1">
    <property type="nucleotide sequence ID" value="NZ_CP045843.1"/>
</dbReference>
<organism evidence="3 4">
    <name type="scientific">Kluyvera intermedia</name>
    <name type="common">Enterobacter intermedius</name>
    <dbReference type="NCBI Taxonomy" id="61648"/>
    <lineage>
        <taxon>Bacteria</taxon>
        <taxon>Pseudomonadati</taxon>
        <taxon>Pseudomonadota</taxon>
        <taxon>Gammaproteobacteria</taxon>
        <taxon>Enterobacterales</taxon>
        <taxon>Enterobacteriaceae</taxon>
        <taxon>Kluyvera</taxon>
    </lineage>
</organism>
<dbReference type="Gene3D" id="1.10.10.10">
    <property type="entry name" value="Winged helix-like DNA-binding domain superfamily/Winged helix DNA-binding domain"/>
    <property type="match status" value="1"/>
</dbReference>
<feature type="domain" description="HTH luxR-type" evidence="2">
    <location>
        <begin position="128"/>
        <end position="155"/>
    </location>
</feature>
<evidence type="ECO:0000313" key="3">
    <source>
        <dbReference type="EMBL" id="QGH29962.1"/>
    </source>
</evidence>
<evidence type="ECO:0000313" key="4">
    <source>
        <dbReference type="Proteomes" id="UP000344450"/>
    </source>
</evidence>
<keyword evidence="4" id="KW-1185">Reference proteome</keyword>
<name>A0ABX6DRC8_KLUIN</name>